<gene>
    <name evidence="4" type="primary">aroF</name>
    <name evidence="4" type="ORF">OW717_15250</name>
</gene>
<dbReference type="RefSeq" id="WP_231104447.1">
    <property type="nucleotide sequence ID" value="NZ_JAQGFK010000201.1"/>
</dbReference>
<evidence type="ECO:0000259" key="3">
    <source>
        <dbReference type="Pfam" id="PF18152"/>
    </source>
</evidence>
<name>A0ABU6FXB6_9PROT</name>
<dbReference type="Pfam" id="PF00793">
    <property type="entry name" value="DAHP_synth_1"/>
    <property type="match status" value="1"/>
</dbReference>
<keyword evidence="5" id="KW-1185">Reference proteome</keyword>
<evidence type="ECO:0000313" key="4">
    <source>
        <dbReference type="EMBL" id="MEB8515391.1"/>
    </source>
</evidence>
<dbReference type="InterPro" id="IPR006218">
    <property type="entry name" value="DAHP1/KDSA"/>
</dbReference>
<sequence>MPIDSHISGQEENAMLIMIKPNADEAQVAAIKSCVEDLGLRAIESQIRKQLAIAAIGDQGIAPNGFIESLPGVEHVLPIHKQYKLASREFHPDNRVVSVRHIPIGGDAIQVIAGPCSVETPEQMLAAAAGAMTAGASLLRGGAFKPRTSPYSFQGMEEEGLKYLADAARPHGMPVVTELMDPRDIDLFLKYGVDVIQIGTRNMQNFRLLKEVGQLQVPVILKRGLSATIKEWLMAAEYIAAQGNLNIILAERGVRSFEPAYRNMLDVSAIPYLKRETHLPVIVDPSHAGGAAWMVPALSLAAIAAGADGLMIECHPNPAQAWSDGEQALTPQELHALTRQVAAVAQASGRAYGQPLIDLPRAS</sequence>
<feature type="domain" description="DAHP synthetase I/KDSA" evidence="2">
    <location>
        <begin position="101"/>
        <end position="342"/>
    </location>
</feature>
<evidence type="ECO:0000256" key="1">
    <source>
        <dbReference type="ARBA" id="ARBA00022679"/>
    </source>
</evidence>
<dbReference type="InterPro" id="IPR052899">
    <property type="entry name" value="Class-I_DAHP_synthase"/>
</dbReference>
<dbReference type="InterPro" id="IPR006268">
    <property type="entry name" value="DAHP_syn_2"/>
</dbReference>
<proteinExistence type="predicted"/>
<protein>
    <submittedName>
        <fullName evidence="4">3-deoxy-7-phosphoheptulonate synthase</fullName>
        <ecNumber evidence="4">2.5.1.54</ecNumber>
    </submittedName>
</protein>
<dbReference type="NCBIfam" id="TIGR01361">
    <property type="entry name" value="DAHP_synth_Bsub"/>
    <property type="match status" value="1"/>
</dbReference>
<dbReference type="GO" id="GO:0003849">
    <property type="term" value="F:3-deoxy-7-phosphoheptulonate synthase activity"/>
    <property type="evidence" value="ECO:0007669"/>
    <property type="project" value="UniProtKB-EC"/>
</dbReference>
<dbReference type="Gene3D" id="3.30.70.1140">
    <property type="entry name" value="Phospho-2-dehydro-3-deoxyheptonate aldolase, domain 1"/>
    <property type="match status" value="1"/>
</dbReference>
<comment type="caution">
    <text evidence="4">The sequence shown here is derived from an EMBL/GenBank/DDBJ whole genome shotgun (WGS) entry which is preliminary data.</text>
</comment>
<dbReference type="Proteomes" id="UP001308776">
    <property type="component" value="Unassembled WGS sequence"/>
</dbReference>
<dbReference type="SUPFAM" id="SSF51569">
    <property type="entry name" value="Aldolase"/>
    <property type="match status" value="1"/>
</dbReference>
<dbReference type="InterPro" id="IPR041071">
    <property type="entry name" value="DAHP_snth_FXD"/>
</dbReference>
<dbReference type="Gene3D" id="3.20.20.70">
    <property type="entry name" value="Aldolase class I"/>
    <property type="match status" value="1"/>
</dbReference>
<dbReference type="InterPro" id="IPR013785">
    <property type="entry name" value="Aldolase_TIM"/>
</dbReference>
<dbReference type="NCBIfam" id="NF006421">
    <property type="entry name" value="PRK08673.1"/>
    <property type="match status" value="1"/>
</dbReference>
<dbReference type="PANTHER" id="PTHR43018:SF2">
    <property type="entry name" value="PHOSPHO-2-DEHYDRO-3-DEOXYHEPTONATE ALDOLASE"/>
    <property type="match status" value="1"/>
</dbReference>
<dbReference type="EMBL" id="JAQGFR010000297">
    <property type="protein sequence ID" value="MEB8515391.1"/>
    <property type="molecule type" value="Genomic_DNA"/>
</dbReference>
<dbReference type="EC" id="2.5.1.54" evidence="4"/>
<evidence type="ECO:0000313" key="5">
    <source>
        <dbReference type="Proteomes" id="UP001308776"/>
    </source>
</evidence>
<dbReference type="PANTHER" id="PTHR43018">
    <property type="entry name" value="PHOSPHO-2-DEHYDRO-3-DEOXYHEPTONATE ALDOLASE"/>
    <property type="match status" value="1"/>
</dbReference>
<dbReference type="NCBIfam" id="NF009239">
    <property type="entry name" value="PRK12595.1"/>
    <property type="match status" value="1"/>
</dbReference>
<evidence type="ECO:0000259" key="2">
    <source>
        <dbReference type="Pfam" id="PF00793"/>
    </source>
</evidence>
<reference evidence="4 5" key="1">
    <citation type="submission" date="2022-11" db="EMBL/GenBank/DDBJ databases">
        <title>Comparative genomics analysis of Acidithiobacillus ferriphilus.</title>
        <authorList>
            <person name="Ma L."/>
        </authorList>
    </citation>
    <scope>NUCLEOTIDE SEQUENCE [LARGE SCALE GENOMIC DNA]</scope>
    <source>
        <strain evidence="4 5">DY15</strain>
    </source>
</reference>
<feature type="domain" description="DAHP synthase ferredoxin-like" evidence="3">
    <location>
        <begin position="15"/>
        <end position="81"/>
    </location>
</feature>
<organism evidence="4 5">
    <name type="scientific">Acidithiobacillus ferriphilus</name>
    <dbReference type="NCBI Taxonomy" id="1689834"/>
    <lineage>
        <taxon>Bacteria</taxon>
        <taxon>Pseudomonadati</taxon>
        <taxon>Pseudomonadota</taxon>
        <taxon>Acidithiobacillia</taxon>
        <taxon>Acidithiobacillales</taxon>
        <taxon>Acidithiobacillaceae</taxon>
        <taxon>Acidithiobacillus</taxon>
    </lineage>
</organism>
<dbReference type="Pfam" id="PF18152">
    <property type="entry name" value="DAHP_snth_FXD"/>
    <property type="match status" value="1"/>
</dbReference>
<accession>A0ABU6FXB6</accession>
<keyword evidence="1 4" id="KW-0808">Transferase</keyword>